<evidence type="ECO:0000313" key="11">
    <source>
        <dbReference type="EMBL" id="CAL1533901.1"/>
    </source>
</evidence>
<evidence type="ECO:0000256" key="5">
    <source>
        <dbReference type="ARBA" id="ARBA00023242"/>
    </source>
</evidence>
<evidence type="ECO:0000256" key="9">
    <source>
        <dbReference type="SAM" id="MobiDB-lite"/>
    </source>
</evidence>
<evidence type="ECO:0000256" key="2">
    <source>
        <dbReference type="ARBA" id="ARBA00022473"/>
    </source>
</evidence>
<organism evidence="11 12">
    <name type="scientific">Lymnaea stagnalis</name>
    <name type="common">Great pond snail</name>
    <name type="synonym">Helix stagnalis</name>
    <dbReference type="NCBI Taxonomy" id="6523"/>
    <lineage>
        <taxon>Eukaryota</taxon>
        <taxon>Metazoa</taxon>
        <taxon>Spiralia</taxon>
        <taxon>Lophotrochozoa</taxon>
        <taxon>Mollusca</taxon>
        <taxon>Gastropoda</taxon>
        <taxon>Heterobranchia</taxon>
        <taxon>Euthyneura</taxon>
        <taxon>Panpulmonata</taxon>
        <taxon>Hygrophila</taxon>
        <taxon>Lymnaeoidea</taxon>
        <taxon>Lymnaeidae</taxon>
        <taxon>Lymnaea</taxon>
    </lineage>
</organism>
<dbReference type="InterPro" id="IPR020479">
    <property type="entry name" value="HD_metazoa"/>
</dbReference>
<dbReference type="InterPro" id="IPR009057">
    <property type="entry name" value="Homeodomain-like_sf"/>
</dbReference>
<dbReference type="EMBL" id="CAXITT010000155">
    <property type="protein sequence ID" value="CAL1533901.1"/>
    <property type="molecule type" value="Genomic_DNA"/>
</dbReference>
<comment type="similarity">
    <text evidence="8">Belongs to the Antp homeobox family.</text>
</comment>
<dbReference type="InterPro" id="IPR017970">
    <property type="entry name" value="Homeobox_CS"/>
</dbReference>
<dbReference type="PANTHER" id="PTHR45771">
    <property type="entry name" value="HOMEOTIC PROTEIN DEFORMED"/>
    <property type="match status" value="1"/>
</dbReference>
<evidence type="ECO:0000256" key="6">
    <source>
        <dbReference type="PROSITE-ProRule" id="PRU00108"/>
    </source>
</evidence>
<dbReference type="InterPro" id="IPR050609">
    <property type="entry name" value="Antp_homeobox_Deformed_sf"/>
</dbReference>
<feature type="compositionally biased region" description="Polar residues" evidence="9">
    <location>
        <begin position="129"/>
        <end position="138"/>
    </location>
</feature>
<keyword evidence="3 6" id="KW-0238">DNA-binding</keyword>
<feature type="domain" description="Homeobox" evidence="10">
    <location>
        <begin position="177"/>
        <end position="237"/>
    </location>
</feature>
<sequence length="260" mass="30263">MNVHRTSFHDLGGQHDLVGDDLSGGGHYEGHPRYGPPLQVADHPRHHSQHPHQLTPHVDHHHEFVSKDHAAVTHLSSQQYMANCEVRYHPQNLSPSGGSPLRPPYPQDSALHVLNQHDSKRPYLEAYPSDNSAQNETGSRLDYPGLESEKGHVDEGRPLIYPWMKKSQTGKITSCVTDSKRNRTAYTRQQILELEKEFHFNRYLTRRRRIEIAHSLTLSERQIKIWFQNRRMKWKKEHKQPNTKSRLMEGYNDWITPTDT</sequence>
<evidence type="ECO:0000256" key="4">
    <source>
        <dbReference type="ARBA" id="ARBA00023155"/>
    </source>
</evidence>
<dbReference type="GO" id="GO:0045944">
    <property type="term" value="P:positive regulation of transcription by RNA polymerase II"/>
    <property type="evidence" value="ECO:0007669"/>
    <property type="project" value="TreeGrafter"/>
</dbReference>
<protein>
    <recommendedName>
        <fullName evidence="10">Homeobox domain-containing protein</fullName>
    </recommendedName>
</protein>
<dbReference type="PROSITE" id="PS00032">
    <property type="entry name" value="ANTENNAPEDIA"/>
    <property type="match status" value="1"/>
</dbReference>
<dbReference type="PRINTS" id="PR00024">
    <property type="entry name" value="HOMEOBOX"/>
</dbReference>
<reference evidence="11 12" key="1">
    <citation type="submission" date="2024-04" db="EMBL/GenBank/DDBJ databases">
        <authorList>
            <consortium name="Genoscope - CEA"/>
            <person name="William W."/>
        </authorList>
    </citation>
    <scope>NUCLEOTIDE SEQUENCE [LARGE SCALE GENOMIC DNA]</scope>
</reference>
<dbReference type="GO" id="GO:0005654">
    <property type="term" value="C:nucleoplasm"/>
    <property type="evidence" value="ECO:0007669"/>
    <property type="project" value="TreeGrafter"/>
</dbReference>
<dbReference type="AlphaFoldDB" id="A0AAV2HP03"/>
<comment type="caution">
    <text evidence="11">The sequence shown here is derived from an EMBL/GenBank/DDBJ whole genome shotgun (WGS) entry which is preliminary data.</text>
</comment>
<keyword evidence="4 6" id="KW-0371">Homeobox</keyword>
<keyword evidence="5 6" id="KW-0539">Nucleus</keyword>
<keyword evidence="2" id="KW-0217">Developmental protein</keyword>
<dbReference type="GO" id="GO:0009952">
    <property type="term" value="P:anterior/posterior pattern specification"/>
    <property type="evidence" value="ECO:0007669"/>
    <property type="project" value="TreeGrafter"/>
</dbReference>
<dbReference type="SUPFAM" id="SSF46689">
    <property type="entry name" value="Homeodomain-like"/>
    <property type="match status" value="1"/>
</dbReference>
<dbReference type="InterPro" id="IPR001356">
    <property type="entry name" value="HD"/>
</dbReference>
<dbReference type="PROSITE" id="PS00027">
    <property type="entry name" value="HOMEOBOX_1"/>
    <property type="match status" value="1"/>
</dbReference>
<dbReference type="Proteomes" id="UP001497497">
    <property type="component" value="Unassembled WGS sequence"/>
</dbReference>
<dbReference type="PANTHER" id="PTHR45771:SF6">
    <property type="entry name" value="HOMEOTIC PROTEIN SEX COMBS REDUCED"/>
    <property type="match status" value="1"/>
</dbReference>
<accession>A0AAV2HP03</accession>
<dbReference type="Gene3D" id="1.10.10.60">
    <property type="entry name" value="Homeodomain-like"/>
    <property type="match status" value="1"/>
</dbReference>
<keyword evidence="12" id="KW-1185">Reference proteome</keyword>
<comment type="subcellular location">
    <subcellularLocation>
        <location evidence="1 6 7">Nucleus</location>
    </subcellularLocation>
</comment>
<evidence type="ECO:0000256" key="8">
    <source>
        <dbReference type="RuleBase" id="RU004442"/>
    </source>
</evidence>
<dbReference type="SMART" id="SM00389">
    <property type="entry name" value="HOX"/>
    <property type="match status" value="1"/>
</dbReference>
<feature type="region of interest" description="Disordered" evidence="9">
    <location>
        <begin position="123"/>
        <end position="151"/>
    </location>
</feature>
<evidence type="ECO:0000259" key="10">
    <source>
        <dbReference type="PROSITE" id="PS50071"/>
    </source>
</evidence>
<proteinExistence type="inferred from homology"/>
<dbReference type="PROSITE" id="PS50071">
    <property type="entry name" value="HOMEOBOX_2"/>
    <property type="match status" value="1"/>
</dbReference>
<dbReference type="FunFam" id="1.10.10.60:FF:000055">
    <property type="entry name" value="Homeobox protein Hox-A5"/>
    <property type="match status" value="1"/>
</dbReference>
<evidence type="ECO:0000256" key="7">
    <source>
        <dbReference type="RuleBase" id="RU000682"/>
    </source>
</evidence>
<evidence type="ECO:0000313" key="12">
    <source>
        <dbReference type="Proteomes" id="UP001497497"/>
    </source>
</evidence>
<name>A0AAV2HP03_LYMST</name>
<evidence type="ECO:0000256" key="3">
    <source>
        <dbReference type="ARBA" id="ARBA00023125"/>
    </source>
</evidence>
<evidence type="ECO:0000256" key="1">
    <source>
        <dbReference type="ARBA" id="ARBA00004123"/>
    </source>
</evidence>
<dbReference type="GO" id="GO:0000978">
    <property type="term" value="F:RNA polymerase II cis-regulatory region sequence-specific DNA binding"/>
    <property type="evidence" value="ECO:0007669"/>
    <property type="project" value="TreeGrafter"/>
</dbReference>
<feature type="region of interest" description="Disordered" evidence="9">
    <location>
        <begin position="1"/>
        <end position="55"/>
    </location>
</feature>
<dbReference type="InterPro" id="IPR001827">
    <property type="entry name" value="Homeobox_Antennapedia_CS"/>
</dbReference>
<dbReference type="Pfam" id="PF00046">
    <property type="entry name" value="Homeodomain"/>
    <property type="match status" value="1"/>
</dbReference>
<dbReference type="InterPro" id="IPR017995">
    <property type="entry name" value="Homeobox_antennapedia"/>
</dbReference>
<feature type="DNA-binding region" description="Homeobox" evidence="6">
    <location>
        <begin position="179"/>
        <end position="238"/>
    </location>
</feature>
<dbReference type="CDD" id="cd00086">
    <property type="entry name" value="homeodomain"/>
    <property type="match status" value="1"/>
</dbReference>
<dbReference type="PRINTS" id="PR00025">
    <property type="entry name" value="ANTENNAPEDIA"/>
</dbReference>
<gene>
    <name evidence="11" type="ORF">GSLYS_00007861001</name>
</gene>
<dbReference type="GO" id="GO:0000981">
    <property type="term" value="F:DNA-binding transcription factor activity, RNA polymerase II-specific"/>
    <property type="evidence" value="ECO:0007669"/>
    <property type="project" value="InterPro"/>
</dbReference>